<comment type="subcellular location">
    <subcellularLocation>
        <location evidence="1">Cell membrane</location>
        <topology evidence="1">Multi-pass membrane protein</topology>
    </subcellularLocation>
</comment>
<feature type="transmembrane region" description="Helical" evidence="6">
    <location>
        <begin position="14"/>
        <end position="37"/>
    </location>
</feature>
<dbReference type="Proteomes" id="UP000292120">
    <property type="component" value="Unassembled WGS sequence"/>
</dbReference>
<gene>
    <name evidence="8" type="ORF">EYS42_11440</name>
</gene>
<feature type="transmembrane region" description="Helical" evidence="6">
    <location>
        <begin position="167"/>
        <end position="189"/>
    </location>
</feature>
<proteinExistence type="predicted"/>
<feature type="transmembrane region" description="Helical" evidence="6">
    <location>
        <begin position="307"/>
        <end position="326"/>
    </location>
</feature>
<dbReference type="InterPro" id="IPR011701">
    <property type="entry name" value="MFS"/>
</dbReference>
<feature type="transmembrane region" description="Helical" evidence="6">
    <location>
        <begin position="347"/>
        <end position="370"/>
    </location>
</feature>
<dbReference type="SUPFAM" id="SSF103473">
    <property type="entry name" value="MFS general substrate transporter"/>
    <property type="match status" value="1"/>
</dbReference>
<keyword evidence="4 6" id="KW-1133">Transmembrane helix</keyword>
<evidence type="ECO:0000256" key="3">
    <source>
        <dbReference type="ARBA" id="ARBA00022692"/>
    </source>
</evidence>
<dbReference type="PANTHER" id="PTHR43124">
    <property type="entry name" value="PURINE EFFLUX PUMP PBUE"/>
    <property type="match status" value="1"/>
</dbReference>
<evidence type="ECO:0000256" key="5">
    <source>
        <dbReference type="ARBA" id="ARBA00023136"/>
    </source>
</evidence>
<feature type="transmembrane region" description="Helical" evidence="6">
    <location>
        <begin position="49"/>
        <end position="73"/>
    </location>
</feature>
<keyword evidence="5 6" id="KW-0472">Membrane</keyword>
<feature type="transmembrane region" description="Helical" evidence="6">
    <location>
        <begin position="85"/>
        <end position="103"/>
    </location>
</feature>
<dbReference type="PROSITE" id="PS50850">
    <property type="entry name" value="MFS"/>
    <property type="match status" value="1"/>
</dbReference>
<comment type="caution">
    <text evidence="8">The sequence shown here is derived from an EMBL/GenBank/DDBJ whole genome shotgun (WGS) entry which is preliminary data.</text>
</comment>
<protein>
    <submittedName>
        <fullName evidence="8">MFS transporter</fullName>
    </submittedName>
</protein>
<evidence type="ECO:0000313" key="8">
    <source>
        <dbReference type="EMBL" id="TBO30298.1"/>
    </source>
</evidence>
<feature type="transmembrane region" description="Helical" evidence="6">
    <location>
        <begin position="253"/>
        <end position="272"/>
    </location>
</feature>
<dbReference type="GO" id="GO:0005886">
    <property type="term" value="C:plasma membrane"/>
    <property type="evidence" value="ECO:0007669"/>
    <property type="project" value="UniProtKB-SubCell"/>
</dbReference>
<name>A0A4Q9H318_9BURK</name>
<keyword evidence="9" id="KW-1185">Reference proteome</keyword>
<dbReference type="EMBL" id="SIXI01000004">
    <property type="protein sequence ID" value="TBO30298.1"/>
    <property type="molecule type" value="Genomic_DNA"/>
</dbReference>
<feature type="transmembrane region" description="Helical" evidence="6">
    <location>
        <begin position="221"/>
        <end position="241"/>
    </location>
</feature>
<feature type="transmembrane region" description="Helical" evidence="6">
    <location>
        <begin position="139"/>
        <end position="161"/>
    </location>
</feature>
<evidence type="ECO:0000256" key="2">
    <source>
        <dbReference type="ARBA" id="ARBA00022475"/>
    </source>
</evidence>
<keyword evidence="2" id="KW-1003">Cell membrane</keyword>
<dbReference type="CDD" id="cd17324">
    <property type="entry name" value="MFS_NepI_like"/>
    <property type="match status" value="1"/>
</dbReference>
<feature type="domain" description="Major facilitator superfamily (MFS) profile" evidence="7">
    <location>
        <begin position="15"/>
        <end position="400"/>
    </location>
</feature>
<evidence type="ECO:0000256" key="1">
    <source>
        <dbReference type="ARBA" id="ARBA00004651"/>
    </source>
</evidence>
<sequence length="410" mass="43865">MHPAPLLTERQERWMLWCLAAVQFTHIVDFMVMMPLGPQLTQLFGLSDAQFGLLVSAYSLAAGASGLTASLFIDRIERRRTLVGLYAGFALATLACGLAPTYISLMVARVLAGVFGGVLGALVQTIVADTVPYQRRGQAMGVVMAAFSLSTVAGVPASLWLASVWGWHAPFIVLAAASVLILLAALRLVPELRGHLQAQTSGMRPWHGLAEVLKVPAHWKAFTLSTLMMLGSFSIIPYITIYTTTNLGLQPQQVPWVYLAGGVATLFTSRLWGRLADTWGKEKVYRGLVVAAVLPMMALTHMQQASLPLLLVVTTAFFVLVSGRMVPGMALLTATPPAHLRGGFMSVNNAIMSATMGLASWVGGLLISRAPNGLVTGYERCGWLALVTSALLVVWVGQLKPRETGALANG</sequence>
<reference evidence="8 9" key="1">
    <citation type="submission" date="2019-02" db="EMBL/GenBank/DDBJ databases">
        <title>Aquabacterium sp. strain KMB7.</title>
        <authorList>
            <person name="Chen W.-M."/>
        </authorList>
    </citation>
    <scope>NUCLEOTIDE SEQUENCE [LARGE SCALE GENOMIC DNA]</scope>
    <source>
        <strain evidence="8 9">KMB7</strain>
    </source>
</reference>
<dbReference type="OrthoDB" id="9812221at2"/>
<dbReference type="InterPro" id="IPR036259">
    <property type="entry name" value="MFS_trans_sf"/>
</dbReference>
<dbReference type="PANTHER" id="PTHR43124:SF3">
    <property type="entry name" value="CHLORAMPHENICOL EFFLUX PUMP RV0191"/>
    <property type="match status" value="1"/>
</dbReference>
<dbReference type="InterPro" id="IPR020846">
    <property type="entry name" value="MFS_dom"/>
</dbReference>
<keyword evidence="3 6" id="KW-0812">Transmembrane</keyword>
<organism evidence="8 9">
    <name type="scientific">Aquabacterium lacunae</name>
    <dbReference type="NCBI Taxonomy" id="2528630"/>
    <lineage>
        <taxon>Bacteria</taxon>
        <taxon>Pseudomonadati</taxon>
        <taxon>Pseudomonadota</taxon>
        <taxon>Betaproteobacteria</taxon>
        <taxon>Burkholderiales</taxon>
        <taxon>Aquabacterium</taxon>
    </lineage>
</organism>
<dbReference type="Pfam" id="PF07690">
    <property type="entry name" value="MFS_1"/>
    <property type="match status" value="1"/>
</dbReference>
<evidence type="ECO:0000259" key="7">
    <source>
        <dbReference type="PROSITE" id="PS50850"/>
    </source>
</evidence>
<dbReference type="RefSeq" id="WP_130968290.1">
    <property type="nucleotide sequence ID" value="NZ_SIXI01000004.1"/>
</dbReference>
<accession>A0A4Q9H318</accession>
<evidence type="ECO:0000313" key="9">
    <source>
        <dbReference type="Proteomes" id="UP000292120"/>
    </source>
</evidence>
<dbReference type="InterPro" id="IPR050189">
    <property type="entry name" value="MFS_Efflux_Transporters"/>
</dbReference>
<feature type="transmembrane region" description="Helical" evidence="6">
    <location>
        <begin position="109"/>
        <end position="127"/>
    </location>
</feature>
<evidence type="ECO:0000256" key="6">
    <source>
        <dbReference type="SAM" id="Phobius"/>
    </source>
</evidence>
<dbReference type="GO" id="GO:0022857">
    <property type="term" value="F:transmembrane transporter activity"/>
    <property type="evidence" value="ECO:0007669"/>
    <property type="project" value="InterPro"/>
</dbReference>
<evidence type="ECO:0000256" key="4">
    <source>
        <dbReference type="ARBA" id="ARBA00022989"/>
    </source>
</evidence>
<dbReference type="AlphaFoldDB" id="A0A4Q9H318"/>
<dbReference type="Gene3D" id="1.20.1250.20">
    <property type="entry name" value="MFS general substrate transporter like domains"/>
    <property type="match status" value="1"/>
</dbReference>
<feature type="transmembrane region" description="Helical" evidence="6">
    <location>
        <begin position="382"/>
        <end position="399"/>
    </location>
</feature>